<proteinExistence type="predicted"/>
<dbReference type="EMBL" id="JAVREP010000016">
    <property type="protein sequence ID" value="MDT0330846.1"/>
    <property type="molecule type" value="Genomic_DNA"/>
</dbReference>
<evidence type="ECO:0000313" key="3">
    <source>
        <dbReference type="Proteomes" id="UP001183390"/>
    </source>
</evidence>
<reference evidence="3" key="1">
    <citation type="submission" date="2023-07" db="EMBL/GenBank/DDBJ databases">
        <title>30 novel species of actinomycetes from the DSMZ collection.</title>
        <authorList>
            <person name="Nouioui I."/>
        </authorList>
    </citation>
    <scope>NUCLEOTIDE SEQUENCE [LARGE SCALE GENOMIC DNA]</scope>
    <source>
        <strain evidence="3">DSM 44743</strain>
    </source>
</reference>
<evidence type="ECO:0000256" key="1">
    <source>
        <dbReference type="SAM" id="MobiDB-lite"/>
    </source>
</evidence>
<comment type="caution">
    <text evidence="2">The sequence shown here is derived from an EMBL/GenBank/DDBJ whole genome shotgun (WGS) entry which is preliminary data.</text>
</comment>
<keyword evidence="3" id="KW-1185">Reference proteome</keyword>
<feature type="region of interest" description="Disordered" evidence="1">
    <location>
        <begin position="39"/>
        <end position="98"/>
    </location>
</feature>
<name>A0ABU2MG70_9ACTN</name>
<evidence type="ECO:0000313" key="2">
    <source>
        <dbReference type="EMBL" id="MDT0330846.1"/>
    </source>
</evidence>
<sequence>MPRTAHHVEARRRGRSMFVLRRDRSPGVRRVRVRELARGLLGGGSPGPEETVAERRRARRAADPSRRAVVFDGRPSPEAAEEMVRPPGRHRGSALWSV</sequence>
<dbReference type="Proteomes" id="UP001183390">
    <property type="component" value="Unassembled WGS sequence"/>
</dbReference>
<protein>
    <submittedName>
        <fullName evidence="2">Uncharacterized protein</fullName>
    </submittedName>
</protein>
<feature type="compositionally biased region" description="Basic and acidic residues" evidence="1">
    <location>
        <begin position="52"/>
        <end position="66"/>
    </location>
</feature>
<dbReference type="RefSeq" id="WP_311513433.1">
    <property type="nucleotide sequence ID" value="NZ_JAVREP010000016.1"/>
</dbReference>
<gene>
    <name evidence="2" type="ORF">RM479_20700</name>
</gene>
<accession>A0ABU2MG70</accession>
<organism evidence="2 3">
    <name type="scientific">Nocardiopsis lambiniae</name>
    <dbReference type="NCBI Taxonomy" id="3075539"/>
    <lineage>
        <taxon>Bacteria</taxon>
        <taxon>Bacillati</taxon>
        <taxon>Actinomycetota</taxon>
        <taxon>Actinomycetes</taxon>
        <taxon>Streptosporangiales</taxon>
        <taxon>Nocardiopsidaceae</taxon>
        <taxon>Nocardiopsis</taxon>
    </lineage>
</organism>